<name>A0A1H9F936_9BACT</name>
<keyword evidence="2" id="KW-1185">Reference proteome</keyword>
<dbReference type="Proteomes" id="UP000199021">
    <property type="component" value="Unassembled WGS sequence"/>
</dbReference>
<evidence type="ECO:0000313" key="2">
    <source>
        <dbReference type="Proteomes" id="UP000199021"/>
    </source>
</evidence>
<protein>
    <recommendedName>
        <fullName evidence="3">PKD domain-containing protein</fullName>
    </recommendedName>
</protein>
<dbReference type="AlphaFoldDB" id="A0A1H9F936"/>
<reference evidence="2" key="1">
    <citation type="submission" date="2016-10" db="EMBL/GenBank/DDBJ databases">
        <authorList>
            <person name="Varghese N."/>
            <person name="Submissions S."/>
        </authorList>
    </citation>
    <scope>NUCLEOTIDE SEQUENCE [LARGE SCALE GENOMIC DNA]</scope>
    <source>
        <strain evidence="2">DSM 24740</strain>
    </source>
</reference>
<dbReference type="InParanoid" id="A0A1H9F936"/>
<dbReference type="OrthoDB" id="639802at2"/>
<proteinExistence type="predicted"/>
<accession>A0A1H9F936</accession>
<organism evidence="1 2">
    <name type="scientific">Neolewinella agarilytica</name>
    <dbReference type="NCBI Taxonomy" id="478744"/>
    <lineage>
        <taxon>Bacteria</taxon>
        <taxon>Pseudomonadati</taxon>
        <taxon>Bacteroidota</taxon>
        <taxon>Saprospiria</taxon>
        <taxon>Saprospirales</taxon>
        <taxon>Lewinellaceae</taxon>
        <taxon>Neolewinella</taxon>
    </lineage>
</organism>
<dbReference type="RefSeq" id="WP_090167575.1">
    <property type="nucleotide sequence ID" value="NZ_FOFB01000008.1"/>
</dbReference>
<sequence length="436" mass="48344">MLPEEKLLAALRQKIETSLAWGPMEQWTNNDFEVLSDRIAEATTTTLSTTTLKRVWGRVAYASQPSTTTLDALAVFAGYEHWRAFRASQTEVTVAAPSIPRIASEDAPKPESSSGWKNYAWPLGIAAILALTLLLYQSFAPAPAPEESSLPAIIKPEDYHLSFRPVTTGVPNSVVFSYDAGKAPVDQVFLQQSWDERRREKLDRNGNVHTSIYYLPGYYRAKLVVGNQIVAERELYLRVDDWVAAVSREPVPVYLPIEDIRQNGQLAIAEKQLLDLGLDLQPEPPVTVLTNVGKTEGLWSNDFTFQTRLRHDYATGAAACQHARVLLLLKNDAIIIPLSAPGCVADLSLYAGGKSYDGRNTDLSPFGIIGDNWLDLSCTGKDGLLTFRVNGKRIFQVESEESPKEIIGIRYEFSGMGSVDELRFGNSSGEVWVEEF</sequence>
<gene>
    <name evidence="1" type="ORF">SAMN05444359_108136</name>
</gene>
<dbReference type="EMBL" id="FOFB01000008">
    <property type="protein sequence ID" value="SEQ34441.1"/>
    <property type="molecule type" value="Genomic_DNA"/>
</dbReference>
<evidence type="ECO:0008006" key="3">
    <source>
        <dbReference type="Google" id="ProtNLM"/>
    </source>
</evidence>
<evidence type="ECO:0000313" key="1">
    <source>
        <dbReference type="EMBL" id="SEQ34441.1"/>
    </source>
</evidence>